<feature type="domain" description="Hydroxymethylglutaryl-coenzyme A synthase C-terminal" evidence="6">
    <location>
        <begin position="261"/>
        <end position="354"/>
    </location>
</feature>
<dbReference type="InterPro" id="IPR013528">
    <property type="entry name" value="HMG_CoA_synth_N"/>
</dbReference>
<dbReference type="PANTHER" id="PTHR43323:SF2">
    <property type="entry name" value="HYDROXYMETHYLGLUTARYL-COA SYNTHASE"/>
    <property type="match status" value="1"/>
</dbReference>
<dbReference type="InterPro" id="IPR011554">
    <property type="entry name" value="HMG_CoA_synthase_prok"/>
</dbReference>
<feature type="active site" description="Acyl-thioester intermediate" evidence="3">
    <location>
        <position position="111"/>
    </location>
</feature>
<feature type="binding site" evidence="4">
    <location>
        <position position="29"/>
    </location>
    <ligand>
        <name>(3S)-3-hydroxy-3-methylglutaryl-CoA</name>
        <dbReference type="ChEBI" id="CHEBI:43074"/>
    </ligand>
</feature>
<dbReference type="GO" id="GO:0006084">
    <property type="term" value="P:acetyl-CoA metabolic process"/>
    <property type="evidence" value="ECO:0007669"/>
    <property type="project" value="InterPro"/>
</dbReference>
<feature type="binding site" evidence="4">
    <location>
        <position position="275"/>
    </location>
    <ligand>
        <name>(3S)-3-hydroxy-3-methylglutaryl-CoA</name>
        <dbReference type="ChEBI" id="CHEBI:43074"/>
    </ligand>
</feature>
<dbReference type="Proteomes" id="UP000051655">
    <property type="component" value="Unassembled WGS sequence"/>
</dbReference>
<feature type="domain" description="Hydroxymethylglutaryl-coenzyme A synthase C-terminal" evidence="6">
    <location>
        <begin position="177"/>
        <end position="248"/>
    </location>
</feature>
<sequence>MKIGIDQMSFFSPHLYIEMSDLAQARGEDPNKYLIGIGQTRQAVIPPTQDAVTMGANAAAPLMTDELRQTLDLVIFATESGIDQSKSGAAYLQRLLGIQKYARTIELKQACYSGTYGLMQARDYVAVHPDRKVLVVASDVARYGLKTSGEVTQGGGAVAMLVSADPQILTLENDSQFMTDDVMDFWRPNYATEARVDGKYSSNVYQEFFKELWDRYRKQTGRTIDDFDALVFHLPYTKMGKKGLQMVLPEADELQQKELLAQFEASQKYSRQIGNLYTGSLYLSLLSLLNETPGLKPGARLGLFSYGSGAEGEFYSGILQPKYHAGLVSNQVPDLLSRRQGLSIAQYEQIFEQTLQGSADRELEIKNDPAQFVLAGLKNERRQYLKQH</sequence>
<evidence type="ECO:0000256" key="1">
    <source>
        <dbReference type="ARBA" id="ARBA00007061"/>
    </source>
</evidence>
<feature type="binding site" evidence="4">
    <location>
        <position position="143"/>
    </location>
    <ligand>
        <name>(3S)-3-hydroxy-3-methylglutaryl-CoA</name>
        <dbReference type="ChEBI" id="CHEBI:43074"/>
    </ligand>
</feature>
<evidence type="ECO:0008006" key="9">
    <source>
        <dbReference type="Google" id="ProtNLM"/>
    </source>
</evidence>
<dbReference type="PANTHER" id="PTHR43323">
    <property type="entry name" value="3-HYDROXY-3-METHYLGLUTARYL COENZYME A SYNTHASE"/>
    <property type="match status" value="1"/>
</dbReference>
<evidence type="ECO:0000259" key="6">
    <source>
        <dbReference type="Pfam" id="PF08540"/>
    </source>
</evidence>
<feature type="binding site" evidence="4">
    <location>
        <position position="242"/>
    </location>
    <ligand>
        <name>(3S)-3-hydroxy-3-methylglutaryl-CoA</name>
        <dbReference type="ChEBI" id="CHEBI:43074"/>
    </ligand>
</feature>
<proteinExistence type="inferred from homology"/>
<dbReference type="SUPFAM" id="SSF53901">
    <property type="entry name" value="Thiolase-like"/>
    <property type="match status" value="2"/>
</dbReference>
<evidence type="ECO:0000259" key="5">
    <source>
        <dbReference type="Pfam" id="PF01154"/>
    </source>
</evidence>
<dbReference type="OrthoDB" id="9769523at2"/>
<dbReference type="Gene3D" id="3.40.47.10">
    <property type="match status" value="2"/>
</dbReference>
<dbReference type="CDD" id="cd00827">
    <property type="entry name" value="init_cond_enzymes"/>
    <property type="match status" value="1"/>
</dbReference>
<dbReference type="Pfam" id="PF08540">
    <property type="entry name" value="HMG_CoA_synt_C"/>
    <property type="match status" value="2"/>
</dbReference>
<feature type="active site" description="Proton donor/acceptor" evidence="3">
    <location>
        <position position="233"/>
    </location>
</feature>
<dbReference type="GO" id="GO:0004421">
    <property type="term" value="F:hydroxymethylglutaryl-CoA synthase activity"/>
    <property type="evidence" value="ECO:0007669"/>
    <property type="project" value="InterPro"/>
</dbReference>
<evidence type="ECO:0000313" key="8">
    <source>
        <dbReference type="Proteomes" id="UP000051655"/>
    </source>
</evidence>
<organism evidence="7 8">
    <name type="scientific">Weissella kandleri</name>
    <dbReference type="NCBI Taxonomy" id="1616"/>
    <lineage>
        <taxon>Bacteria</taxon>
        <taxon>Bacillati</taxon>
        <taxon>Bacillota</taxon>
        <taxon>Bacilli</taxon>
        <taxon>Lactobacillales</taxon>
        <taxon>Lactobacillaceae</taxon>
        <taxon>Weissella</taxon>
    </lineage>
</organism>
<dbReference type="STRING" id="1616.IV73_GL000933"/>
<accession>A0A0R2JCW2</accession>
<reference evidence="7 8" key="1">
    <citation type="journal article" date="2015" name="Genome Announc.">
        <title>Expanding the biotechnology potential of lactobacilli through comparative genomics of 213 strains and associated genera.</title>
        <authorList>
            <person name="Sun Z."/>
            <person name="Harris H.M."/>
            <person name="McCann A."/>
            <person name="Guo C."/>
            <person name="Argimon S."/>
            <person name="Zhang W."/>
            <person name="Yang X."/>
            <person name="Jeffery I.B."/>
            <person name="Cooney J.C."/>
            <person name="Kagawa T.F."/>
            <person name="Liu W."/>
            <person name="Song Y."/>
            <person name="Salvetti E."/>
            <person name="Wrobel A."/>
            <person name="Rasinkangas P."/>
            <person name="Parkhill J."/>
            <person name="Rea M.C."/>
            <person name="O'Sullivan O."/>
            <person name="Ritari J."/>
            <person name="Douillard F.P."/>
            <person name="Paul Ross R."/>
            <person name="Yang R."/>
            <person name="Briner A.E."/>
            <person name="Felis G.E."/>
            <person name="de Vos W.M."/>
            <person name="Barrangou R."/>
            <person name="Klaenhammer T.R."/>
            <person name="Caufield P.W."/>
            <person name="Cui Y."/>
            <person name="Zhang H."/>
            <person name="O'Toole P.W."/>
        </authorList>
    </citation>
    <scope>NUCLEOTIDE SEQUENCE [LARGE SCALE GENOMIC DNA]</scope>
    <source>
        <strain evidence="7 8">DSM 20593</strain>
    </source>
</reference>
<dbReference type="EMBL" id="JQBP01000003">
    <property type="protein sequence ID" value="KRN75171.1"/>
    <property type="molecule type" value="Genomic_DNA"/>
</dbReference>
<keyword evidence="8" id="KW-1185">Reference proteome</keyword>
<dbReference type="AlphaFoldDB" id="A0A0R2JCW2"/>
<dbReference type="Pfam" id="PF01154">
    <property type="entry name" value="HMG_CoA_synt_N"/>
    <property type="match status" value="1"/>
</dbReference>
<comment type="caution">
    <text evidence="7">The sequence shown here is derived from an EMBL/GenBank/DDBJ whole genome shotgun (WGS) entry which is preliminary data.</text>
</comment>
<evidence type="ECO:0000313" key="7">
    <source>
        <dbReference type="EMBL" id="KRN75171.1"/>
    </source>
</evidence>
<dbReference type="PATRIC" id="fig|1616.3.peg.954"/>
<dbReference type="RefSeq" id="WP_057755412.1">
    <property type="nucleotide sequence ID" value="NZ_JQBP01000003.1"/>
</dbReference>
<gene>
    <name evidence="7" type="ORF">IV73_GL000933</name>
</gene>
<feature type="domain" description="Hydroxymethylglutaryl-coenzyme A synthase N-terminal" evidence="5">
    <location>
        <begin position="2"/>
        <end position="165"/>
    </location>
</feature>
<name>A0A0R2JCW2_9LACO</name>
<dbReference type="NCBIfam" id="TIGR01835">
    <property type="entry name" value="HMG-CoA-S_prok"/>
    <property type="match status" value="1"/>
</dbReference>
<protein>
    <recommendedName>
        <fullName evidence="9">Hydroxymethylglutaryl-CoA synthase</fullName>
    </recommendedName>
</protein>
<keyword evidence="2" id="KW-0808">Transferase</keyword>
<dbReference type="InterPro" id="IPR016039">
    <property type="entry name" value="Thiolase-like"/>
</dbReference>
<evidence type="ECO:0000256" key="2">
    <source>
        <dbReference type="ARBA" id="ARBA00022679"/>
    </source>
</evidence>
<evidence type="ECO:0000256" key="3">
    <source>
        <dbReference type="PIRSR" id="PIRSR611554-1"/>
    </source>
</evidence>
<evidence type="ECO:0000256" key="4">
    <source>
        <dbReference type="PIRSR" id="PIRSR611554-2"/>
    </source>
</evidence>
<comment type="similarity">
    <text evidence="1">Belongs to the thiolase-like superfamily. HMG-CoA synthase family.</text>
</comment>
<feature type="active site" description="Proton donor/acceptor" evidence="3">
    <location>
        <position position="79"/>
    </location>
</feature>
<dbReference type="InterPro" id="IPR013746">
    <property type="entry name" value="HMG_CoA_synt_C_dom"/>
</dbReference>